<evidence type="ECO:0000256" key="1">
    <source>
        <dbReference type="SAM" id="MobiDB-lite"/>
    </source>
</evidence>
<accession>A0A0Q9XIG4</accession>
<reference evidence="2 3" key="1">
    <citation type="journal article" date="2007" name="Nature">
        <title>Evolution of genes and genomes on the Drosophila phylogeny.</title>
        <authorList>
            <consortium name="Drosophila 12 Genomes Consortium"/>
            <person name="Clark A.G."/>
            <person name="Eisen M.B."/>
            <person name="Smith D.R."/>
            <person name="Bergman C.M."/>
            <person name="Oliver B."/>
            <person name="Markow T.A."/>
            <person name="Kaufman T.C."/>
            <person name="Kellis M."/>
            <person name="Gelbart W."/>
            <person name="Iyer V.N."/>
            <person name="Pollard D.A."/>
            <person name="Sackton T.B."/>
            <person name="Larracuente A.M."/>
            <person name="Singh N.D."/>
            <person name="Abad J.P."/>
            <person name="Abt D.N."/>
            <person name="Adryan B."/>
            <person name="Aguade M."/>
            <person name="Akashi H."/>
            <person name="Anderson W.W."/>
            <person name="Aquadro C.F."/>
            <person name="Ardell D.H."/>
            <person name="Arguello R."/>
            <person name="Artieri C.G."/>
            <person name="Barbash D.A."/>
            <person name="Barker D."/>
            <person name="Barsanti P."/>
            <person name="Batterham P."/>
            <person name="Batzoglou S."/>
            <person name="Begun D."/>
            <person name="Bhutkar A."/>
            <person name="Blanco E."/>
            <person name="Bosak S.A."/>
            <person name="Bradley R.K."/>
            <person name="Brand A.D."/>
            <person name="Brent M.R."/>
            <person name="Brooks A.N."/>
            <person name="Brown R.H."/>
            <person name="Butlin R.K."/>
            <person name="Caggese C."/>
            <person name="Calvi B.R."/>
            <person name="Bernardo de Carvalho A."/>
            <person name="Caspi A."/>
            <person name="Castrezana S."/>
            <person name="Celniker S.E."/>
            <person name="Chang J.L."/>
            <person name="Chapple C."/>
            <person name="Chatterji S."/>
            <person name="Chinwalla A."/>
            <person name="Civetta A."/>
            <person name="Clifton S.W."/>
            <person name="Comeron J.M."/>
            <person name="Costello J.C."/>
            <person name="Coyne J.A."/>
            <person name="Daub J."/>
            <person name="David R.G."/>
            <person name="Delcher A.L."/>
            <person name="Delehaunty K."/>
            <person name="Do C.B."/>
            <person name="Ebling H."/>
            <person name="Edwards K."/>
            <person name="Eickbush T."/>
            <person name="Evans J.D."/>
            <person name="Filipski A."/>
            <person name="Findeiss S."/>
            <person name="Freyhult E."/>
            <person name="Fulton L."/>
            <person name="Fulton R."/>
            <person name="Garcia A.C."/>
            <person name="Gardiner A."/>
            <person name="Garfield D.A."/>
            <person name="Garvin B.E."/>
            <person name="Gibson G."/>
            <person name="Gilbert D."/>
            <person name="Gnerre S."/>
            <person name="Godfrey J."/>
            <person name="Good R."/>
            <person name="Gotea V."/>
            <person name="Gravely B."/>
            <person name="Greenberg A.J."/>
            <person name="Griffiths-Jones S."/>
            <person name="Gross S."/>
            <person name="Guigo R."/>
            <person name="Gustafson E.A."/>
            <person name="Haerty W."/>
            <person name="Hahn M.W."/>
            <person name="Halligan D.L."/>
            <person name="Halpern A.L."/>
            <person name="Halter G.M."/>
            <person name="Han M.V."/>
            <person name="Heger A."/>
            <person name="Hillier L."/>
            <person name="Hinrichs A.S."/>
            <person name="Holmes I."/>
            <person name="Hoskins R.A."/>
            <person name="Hubisz M.J."/>
            <person name="Hultmark D."/>
            <person name="Huntley M.A."/>
            <person name="Jaffe D.B."/>
            <person name="Jagadeeshan S."/>
            <person name="Jeck W.R."/>
            <person name="Johnson J."/>
            <person name="Jones C.D."/>
            <person name="Jordan W.C."/>
            <person name="Karpen G.H."/>
            <person name="Kataoka E."/>
            <person name="Keightley P.D."/>
            <person name="Kheradpour P."/>
            <person name="Kirkness E.F."/>
            <person name="Koerich L.B."/>
            <person name="Kristiansen K."/>
            <person name="Kudrna D."/>
            <person name="Kulathinal R.J."/>
            <person name="Kumar S."/>
            <person name="Kwok R."/>
            <person name="Lander E."/>
            <person name="Langley C.H."/>
            <person name="Lapoint R."/>
            <person name="Lazzaro B.P."/>
            <person name="Lee S.J."/>
            <person name="Levesque L."/>
            <person name="Li R."/>
            <person name="Lin C.F."/>
            <person name="Lin M.F."/>
            <person name="Lindblad-Toh K."/>
            <person name="Llopart A."/>
            <person name="Long M."/>
            <person name="Low L."/>
            <person name="Lozovsky E."/>
            <person name="Lu J."/>
            <person name="Luo M."/>
            <person name="Machado C.A."/>
            <person name="Makalowski W."/>
            <person name="Marzo M."/>
            <person name="Matsuda M."/>
            <person name="Matzkin L."/>
            <person name="McAllister B."/>
            <person name="McBride C.S."/>
            <person name="McKernan B."/>
            <person name="McKernan K."/>
            <person name="Mendez-Lago M."/>
            <person name="Minx P."/>
            <person name="Mollenhauer M.U."/>
            <person name="Montooth K."/>
            <person name="Mount S.M."/>
            <person name="Mu X."/>
            <person name="Myers E."/>
            <person name="Negre B."/>
            <person name="Newfeld S."/>
            <person name="Nielsen R."/>
            <person name="Noor M.A."/>
            <person name="O'Grady P."/>
            <person name="Pachter L."/>
            <person name="Papaceit M."/>
            <person name="Parisi M.J."/>
            <person name="Parisi M."/>
            <person name="Parts L."/>
            <person name="Pedersen J.S."/>
            <person name="Pesole G."/>
            <person name="Phillippy A.M."/>
            <person name="Ponting C.P."/>
            <person name="Pop M."/>
            <person name="Porcelli D."/>
            <person name="Powell J.R."/>
            <person name="Prohaska S."/>
            <person name="Pruitt K."/>
            <person name="Puig M."/>
            <person name="Quesneville H."/>
            <person name="Ram K.R."/>
            <person name="Rand D."/>
            <person name="Rasmussen M.D."/>
            <person name="Reed L.K."/>
            <person name="Reenan R."/>
            <person name="Reily A."/>
            <person name="Remington K.A."/>
            <person name="Rieger T.T."/>
            <person name="Ritchie M.G."/>
            <person name="Robin C."/>
            <person name="Rogers Y.H."/>
            <person name="Rohde C."/>
            <person name="Rozas J."/>
            <person name="Rubenfield M.J."/>
            <person name="Ruiz A."/>
            <person name="Russo S."/>
            <person name="Salzberg S.L."/>
            <person name="Sanchez-Gracia A."/>
            <person name="Saranga D.J."/>
            <person name="Sato H."/>
            <person name="Schaeffer S.W."/>
            <person name="Schatz M.C."/>
            <person name="Schlenke T."/>
            <person name="Schwartz R."/>
            <person name="Segarra C."/>
            <person name="Singh R.S."/>
            <person name="Sirot L."/>
            <person name="Sirota M."/>
            <person name="Sisneros N.B."/>
            <person name="Smith C.D."/>
            <person name="Smith T.F."/>
            <person name="Spieth J."/>
            <person name="Stage D.E."/>
            <person name="Stark A."/>
            <person name="Stephan W."/>
            <person name="Strausberg R.L."/>
            <person name="Strempel S."/>
            <person name="Sturgill D."/>
            <person name="Sutton G."/>
            <person name="Sutton G.G."/>
            <person name="Tao W."/>
            <person name="Teichmann S."/>
            <person name="Tobari Y.N."/>
            <person name="Tomimura Y."/>
            <person name="Tsolas J.M."/>
            <person name="Valente V.L."/>
            <person name="Venter E."/>
            <person name="Venter J.C."/>
            <person name="Vicario S."/>
            <person name="Vieira F.G."/>
            <person name="Vilella A.J."/>
            <person name="Villasante A."/>
            <person name="Walenz B."/>
            <person name="Wang J."/>
            <person name="Wasserman M."/>
            <person name="Watts T."/>
            <person name="Wilson D."/>
            <person name="Wilson R.K."/>
            <person name="Wing R.A."/>
            <person name="Wolfner M.F."/>
            <person name="Wong A."/>
            <person name="Wong G.K."/>
            <person name="Wu C.I."/>
            <person name="Wu G."/>
            <person name="Yamamoto D."/>
            <person name="Yang H.P."/>
            <person name="Yang S.P."/>
            <person name="Yorke J.A."/>
            <person name="Yoshida K."/>
            <person name="Zdobnov E."/>
            <person name="Zhang P."/>
            <person name="Zhang Y."/>
            <person name="Zimin A.V."/>
            <person name="Baldwin J."/>
            <person name="Abdouelleil A."/>
            <person name="Abdulkadir J."/>
            <person name="Abebe A."/>
            <person name="Abera B."/>
            <person name="Abreu J."/>
            <person name="Acer S.C."/>
            <person name="Aftuck L."/>
            <person name="Alexander A."/>
            <person name="An P."/>
            <person name="Anderson E."/>
            <person name="Anderson S."/>
            <person name="Arachi H."/>
            <person name="Azer M."/>
            <person name="Bachantsang P."/>
            <person name="Barry A."/>
            <person name="Bayul T."/>
            <person name="Berlin A."/>
            <person name="Bessette D."/>
            <person name="Bloom T."/>
            <person name="Blye J."/>
            <person name="Boguslavskiy L."/>
            <person name="Bonnet C."/>
            <person name="Boukhgalter B."/>
            <person name="Bourzgui I."/>
            <person name="Brown A."/>
            <person name="Cahill P."/>
            <person name="Channer S."/>
            <person name="Cheshatsang Y."/>
            <person name="Chuda L."/>
            <person name="Citroen M."/>
            <person name="Collymore A."/>
            <person name="Cooke P."/>
            <person name="Costello M."/>
            <person name="D'Aco K."/>
            <person name="Daza R."/>
            <person name="De Haan G."/>
            <person name="DeGray S."/>
            <person name="DeMaso C."/>
            <person name="Dhargay N."/>
            <person name="Dooley K."/>
            <person name="Dooley E."/>
            <person name="Doricent M."/>
            <person name="Dorje P."/>
            <person name="Dorjee K."/>
            <person name="Dupes A."/>
            <person name="Elong R."/>
            <person name="Falk J."/>
            <person name="Farina A."/>
            <person name="Faro S."/>
            <person name="Ferguson D."/>
            <person name="Fisher S."/>
            <person name="Foley C.D."/>
            <person name="Franke A."/>
            <person name="Friedrich D."/>
            <person name="Gadbois L."/>
            <person name="Gearin G."/>
            <person name="Gearin C.R."/>
            <person name="Giannoukos G."/>
            <person name="Goode T."/>
            <person name="Graham J."/>
            <person name="Grandbois E."/>
            <person name="Grewal S."/>
            <person name="Gyaltsen K."/>
            <person name="Hafez N."/>
            <person name="Hagos B."/>
            <person name="Hall J."/>
            <person name="Henson C."/>
            <person name="Hollinger A."/>
            <person name="Honan T."/>
            <person name="Huard M.D."/>
            <person name="Hughes L."/>
            <person name="Hurhula B."/>
            <person name="Husby M.E."/>
            <person name="Kamat A."/>
            <person name="Kanga B."/>
            <person name="Kashin S."/>
            <person name="Khazanovich D."/>
            <person name="Kisner P."/>
            <person name="Lance K."/>
            <person name="Lara M."/>
            <person name="Lee W."/>
            <person name="Lennon N."/>
            <person name="Letendre F."/>
            <person name="LeVine R."/>
            <person name="Lipovsky A."/>
            <person name="Liu X."/>
            <person name="Liu J."/>
            <person name="Liu S."/>
            <person name="Lokyitsang T."/>
            <person name="Lokyitsang Y."/>
            <person name="Lubonja R."/>
            <person name="Lui A."/>
            <person name="MacDonald P."/>
            <person name="Magnisalis V."/>
            <person name="Maru K."/>
            <person name="Matthews C."/>
            <person name="McCusker W."/>
            <person name="McDonough S."/>
            <person name="Mehta T."/>
            <person name="Meldrim J."/>
            <person name="Meneus L."/>
            <person name="Mihai O."/>
            <person name="Mihalev A."/>
            <person name="Mihova T."/>
            <person name="Mittelman R."/>
            <person name="Mlenga V."/>
            <person name="Montmayeur A."/>
            <person name="Mulrain L."/>
            <person name="Navidi A."/>
            <person name="Naylor J."/>
            <person name="Negash T."/>
            <person name="Nguyen T."/>
            <person name="Nguyen N."/>
            <person name="Nicol R."/>
            <person name="Norbu C."/>
            <person name="Norbu N."/>
            <person name="Novod N."/>
            <person name="O'Neill B."/>
            <person name="Osman S."/>
            <person name="Markiewicz E."/>
            <person name="Oyono O.L."/>
            <person name="Patti C."/>
            <person name="Phunkhang P."/>
            <person name="Pierre F."/>
            <person name="Priest M."/>
            <person name="Raghuraman S."/>
            <person name="Rege F."/>
            <person name="Reyes R."/>
            <person name="Rise C."/>
            <person name="Rogov P."/>
            <person name="Ross K."/>
            <person name="Ryan E."/>
            <person name="Settipalli S."/>
            <person name="Shea T."/>
            <person name="Sherpa N."/>
            <person name="Shi L."/>
            <person name="Shih D."/>
            <person name="Sparrow T."/>
            <person name="Spaulding J."/>
            <person name="Stalker J."/>
            <person name="Stange-Thomann N."/>
            <person name="Stavropoulos S."/>
            <person name="Stone C."/>
            <person name="Strader C."/>
            <person name="Tesfaye S."/>
            <person name="Thomson T."/>
            <person name="Thoulutsang Y."/>
            <person name="Thoulutsang D."/>
            <person name="Topham K."/>
            <person name="Topping I."/>
            <person name="Tsamla T."/>
            <person name="Vassiliev H."/>
            <person name="Vo A."/>
            <person name="Wangchuk T."/>
            <person name="Wangdi T."/>
            <person name="Weiand M."/>
            <person name="Wilkinson J."/>
            <person name="Wilson A."/>
            <person name="Yadav S."/>
            <person name="Young G."/>
            <person name="Yu Q."/>
            <person name="Zembek L."/>
            <person name="Zhong D."/>
            <person name="Zimmer A."/>
            <person name="Zwirko Z."/>
            <person name="Jaffe D.B."/>
            <person name="Alvarez P."/>
            <person name="Brockman W."/>
            <person name="Butler J."/>
            <person name="Chin C."/>
            <person name="Gnerre S."/>
            <person name="Grabherr M."/>
            <person name="Kleber M."/>
            <person name="Mauceli E."/>
            <person name="MacCallum I."/>
        </authorList>
    </citation>
    <scope>NUCLEOTIDE SEQUENCE [LARGE SCALE GENOMIC DNA]</scope>
    <source>
        <strain evidence="3">Tucson 15081-1352.22</strain>
    </source>
</reference>
<sequence>MGLNEFVSLFYGSAQSLHVNSNGNSGSSSKLASTSTYSLPTAADVKEFRQMLKNHKNVQAKKYNYKDYPNDMKYGKNLNASQIYATHQQQQQQQQPAVTAAAKKLLNNKRRLPQLQATNNNKLYEQYKRKHQ</sequence>
<proteinExistence type="predicted"/>
<dbReference type="KEGG" id="dmo:Dmoj_GI26366"/>
<dbReference type="InParanoid" id="A0A0Q9XIG4"/>
<dbReference type="AlphaFoldDB" id="A0A0Q9XIG4"/>
<evidence type="ECO:0000313" key="3">
    <source>
        <dbReference type="Proteomes" id="UP000009192"/>
    </source>
</evidence>
<organism evidence="2 3">
    <name type="scientific">Drosophila mojavensis</name>
    <name type="common">Fruit fly</name>
    <dbReference type="NCBI Taxonomy" id="7230"/>
    <lineage>
        <taxon>Eukaryota</taxon>
        <taxon>Metazoa</taxon>
        <taxon>Ecdysozoa</taxon>
        <taxon>Arthropoda</taxon>
        <taxon>Hexapoda</taxon>
        <taxon>Insecta</taxon>
        <taxon>Pterygota</taxon>
        <taxon>Neoptera</taxon>
        <taxon>Endopterygota</taxon>
        <taxon>Diptera</taxon>
        <taxon>Brachycera</taxon>
        <taxon>Muscomorpha</taxon>
        <taxon>Ephydroidea</taxon>
        <taxon>Drosophilidae</taxon>
        <taxon>Drosophila</taxon>
    </lineage>
</organism>
<gene>
    <name evidence="2" type="primary">Dmoj\GI26366</name>
    <name evidence="2" type="ORF">Dmoj_GI26366</name>
</gene>
<name>A0A0Q9XIG4_DROMO</name>
<keyword evidence="3" id="KW-1185">Reference proteome</keyword>
<feature type="region of interest" description="Disordered" evidence="1">
    <location>
        <begin position="108"/>
        <end position="132"/>
    </location>
</feature>
<dbReference type="Proteomes" id="UP000009192">
    <property type="component" value="Unassembled WGS sequence"/>
</dbReference>
<protein>
    <submittedName>
        <fullName evidence="2">Uncharacterized protein</fullName>
    </submittedName>
</protein>
<dbReference type="EMBL" id="CH933807">
    <property type="protein sequence ID" value="KRG03544.1"/>
    <property type="molecule type" value="Genomic_DNA"/>
</dbReference>
<dbReference type="OrthoDB" id="10038993at2759"/>
<evidence type="ECO:0000313" key="2">
    <source>
        <dbReference type="EMBL" id="KRG03544.1"/>
    </source>
</evidence>